<reference evidence="1" key="1">
    <citation type="journal article" date="2023" name="Int. J. Syst. Evol. Microbiol.">
        <title>Streptomyces meridianus sp. nov. isolated from brackish water of the Tagus estuary in Alcochete, Portugal.</title>
        <authorList>
            <person name="Santos J.D.N."/>
            <person name="Klimek D."/>
            <person name="Calusinska M."/>
            <person name="Lobo Da Cunha A."/>
            <person name="Catita J."/>
            <person name="Goncalves H."/>
            <person name="Gonzalez I."/>
            <person name="Reyes F."/>
            <person name="Lage O.M."/>
        </authorList>
    </citation>
    <scope>NUCLEOTIDE SEQUENCE</scope>
    <source>
        <strain evidence="1">MTZ3.1</strain>
    </source>
</reference>
<dbReference type="EMBL" id="JAMQGM010000043">
    <property type="protein sequence ID" value="MCM2579539.1"/>
    <property type="molecule type" value="Genomic_DNA"/>
</dbReference>
<accession>A0ABT0XAV7</accession>
<proteinExistence type="predicted"/>
<organism evidence="1 2">
    <name type="scientific">Streptomyces meridianus</name>
    <dbReference type="NCBI Taxonomy" id="2938945"/>
    <lineage>
        <taxon>Bacteria</taxon>
        <taxon>Bacillati</taxon>
        <taxon>Actinomycetota</taxon>
        <taxon>Actinomycetes</taxon>
        <taxon>Kitasatosporales</taxon>
        <taxon>Streptomycetaceae</taxon>
        <taxon>Streptomyces</taxon>
    </lineage>
</organism>
<name>A0ABT0XAV7_9ACTN</name>
<evidence type="ECO:0008006" key="3">
    <source>
        <dbReference type="Google" id="ProtNLM"/>
    </source>
</evidence>
<protein>
    <recommendedName>
        <fullName evidence="3">Sensor domain-containing protein</fullName>
    </recommendedName>
</protein>
<dbReference type="RefSeq" id="WP_251417472.1">
    <property type="nucleotide sequence ID" value="NZ_JAMQGM010000043.1"/>
</dbReference>
<gene>
    <name evidence="1" type="ORF">M1E25_19670</name>
</gene>
<comment type="caution">
    <text evidence="1">The sequence shown here is derived from an EMBL/GenBank/DDBJ whole genome shotgun (WGS) entry which is preliminary data.</text>
</comment>
<sequence length="207" mass="21929">MRATLNGTTGLGVLAATTALTVAAVGTATARSEAAPAPAFLATGELPPDPASDWNAGEVTAGLPEVPVFCLEDALPERRASHRQFWTDLDTNAVQVTVVTRSDSAARRLAAMAESSVRNCARDWEQQVPGGTAEWRDFGTMSVEEGAHVYGVGISNPETADDVHLFGVGRDGHTVTVVRWGRMGTFEQADPAAFRATTRTAVDKLYD</sequence>
<keyword evidence="2" id="KW-1185">Reference proteome</keyword>
<evidence type="ECO:0000313" key="1">
    <source>
        <dbReference type="EMBL" id="MCM2579539.1"/>
    </source>
</evidence>
<dbReference type="Proteomes" id="UP001167160">
    <property type="component" value="Unassembled WGS sequence"/>
</dbReference>
<evidence type="ECO:0000313" key="2">
    <source>
        <dbReference type="Proteomes" id="UP001167160"/>
    </source>
</evidence>